<accession>A0A923MKX2</accession>
<comment type="caution">
    <text evidence="1">The sequence shown here is derived from an EMBL/GenBank/DDBJ whole genome shotgun (WGS) entry which is preliminary data.</text>
</comment>
<keyword evidence="2" id="KW-1185">Reference proteome</keyword>
<evidence type="ECO:0000313" key="2">
    <source>
        <dbReference type="Proteomes" id="UP000620327"/>
    </source>
</evidence>
<protein>
    <submittedName>
        <fullName evidence="1">DUF3793 family protein</fullName>
    </submittedName>
</protein>
<dbReference type="EMBL" id="JACOQI010000019">
    <property type="protein sequence ID" value="MBC5771598.1"/>
    <property type="molecule type" value="Genomic_DNA"/>
</dbReference>
<evidence type="ECO:0000313" key="1">
    <source>
        <dbReference type="EMBL" id="MBC5771598.1"/>
    </source>
</evidence>
<dbReference type="Proteomes" id="UP000620327">
    <property type="component" value="Unassembled WGS sequence"/>
</dbReference>
<proteinExistence type="predicted"/>
<reference evidence="1" key="1">
    <citation type="submission" date="2020-08" db="EMBL/GenBank/DDBJ databases">
        <title>Genome public.</title>
        <authorList>
            <person name="Liu C."/>
            <person name="Sun Q."/>
        </authorList>
    </citation>
    <scope>NUCLEOTIDE SEQUENCE</scope>
    <source>
        <strain evidence="1">BX15</strain>
    </source>
</reference>
<dbReference type="Pfam" id="PF12672">
    <property type="entry name" value="DUF3793"/>
    <property type="match status" value="1"/>
</dbReference>
<dbReference type="RefSeq" id="WP_187015790.1">
    <property type="nucleotide sequence ID" value="NZ_JACOQI010000019.1"/>
</dbReference>
<dbReference type="InterPro" id="IPR024523">
    <property type="entry name" value="DUF3793"/>
</dbReference>
<gene>
    <name evidence="1" type="ORF">H8Z83_14955</name>
</gene>
<organism evidence="1 2">
    <name type="scientific">Dysosmobacter segnis</name>
    <dbReference type="NCBI Taxonomy" id="2763042"/>
    <lineage>
        <taxon>Bacteria</taxon>
        <taxon>Bacillati</taxon>
        <taxon>Bacillota</taxon>
        <taxon>Clostridia</taxon>
        <taxon>Eubacteriales</taxon>
        <taxon>Oscillospiraceae</taxon>
        <taxon>Dysosmobacter</taxon>
    </lineage>
</organism>
<sequence length="183" mass="20442">MSEENLVRQCAPTLAGIKTGTIFPAPFTSLSELTAEIRELNRILVPKGLRLLPLRYQGHTALLYLYRPAELRVDLKDQLAEALLADAGYSGKSSEQCVAYLAKRFRSGGEFPHEVGLFLSYPPQDVRGFIENHAVNYKCAGLWKVYGDEALARRLFDKFRKCTDIYCALWRAGSGIDQLAVAV</sequence>
<dbReference type="AlphaFoldDB" id="A0A923MKX2"/>
<name>A0A923MKX2_9FIRM</name>